<dbReference type="InterPro" id="IPR039768">
    <property type="entry name" value="Nmd3"/>
</dbReference>
<dbReference type="GeneID" id="55821666"/>
<dbReference type="KEGG" id="mzi:HWN40_08285"/>
<accession>A0A7D5E885</accession>
<feature type="domain" description="Nmd3 N-terminal" evidence="1">
    <location>
        <begin position="6"/>
        <end position="238"/>
    </location>
</feature>
<dbReference type="AlphaFoldDB" id="A0A7D5E885"/>
<proteinExistence type="predicted"/>
<name>A0A7D5E885_9EURY</name>
<dbReference type="PANTHER" id="PTHR12746">
    <property type="entry name" value="NONSENSE-MEDIATED MRNA DECAY PROTEIN 3"/>
    <property type="match status" value="1"/>
</dbReference>
<protein>
    <submittedName>
        <fullName evidence="2">NMD protein affecting ribosome stability and mRNA decay</fullName>
    </submittedName>
</protein>
<evidence type="ECO:0000313" key="3">
    <source>
        <dbReference type="Proteomes" id="UP000509594"/>
    </source>
</evidence>
<evidence type="ECO:0000259" key="1">
    <source>
        <dbReference type="Pfam" id="PF04981"/>
    </source>
</evidence>
<dbReference type="PANTHER" id="PTHR12746:SF2">
    <property type="entry name" value="60S RIBOSOMAL EXPORT PROTEIN NMD3"/>
    <property type="match status" value="1"/>
</dbReference>
<dbReference type="GO" id="GO:0043023">
    <property type="term" value="F:ribosomal large subunit binding"/>
    <property type="evidence" value="ECO:0007669"/>
    <property type="project" value="InterPro"/>
</dbReference>
<keyword evidence="3" id="KW-1185">Reference proteome</keyword>
<dbReference type="RefSeq" id="WP_176965294.1">
    <property type="nucleotide sequence ID" value="NZ_CP058215.1"/>
</dbReference>
<dbReference type="Pfam" id="PF04981">
    <property type="entry name" value="NMD3"/>
    <property type="match status" value="1"/>
</dbReference>
<evidence type="ECO:0000313" key="2">
    <source>
        <dbReference type="EMBL" id="QLC50238.1"/>
    </source>
</evidence>
<gene>
    <name evidence="2" type="ORF">HWN40_08285</name>
</gene>
<dbReference type="Proteomes" id="UP000509594">
    <property type="component" value="Chromosome"/>
</dbReference>
<dbReference type="InterPro" id="IPR007064">
    <property type="entry name" value="Nmd3_N"/>
</dbReference>
<organism evidence="2 3">
    <name type="scientific">Methanolobus zinderi</name>
    <dbReference type="NCBI Taxonomy" id="536044"/>
    <lineage>
        <taxon>Archaea</taxon>
        <taxon>Methanobacteriati</taxon>
        <taxon>Methanobacteriota</taxon>
        <taxon>Stenosarchaea group</taxon>
        <taxon>Methanomicrobia</taxon>
        <taxon>Methanosarcinales</taxon>
        <taxon>Methanosarcinaceae</taxon>
        <taxon>Methanolobus</taxon>
    </lineage>
</organism>
<sequence>MNYTICPKCGKDTKRLIDSLCQECFFESSDLVKVPQVLHAQVCSNCGAHFNRGRWTNDYDIDEIVIRTVEDELLIHEKAEDIELYIEPRQMTPHLYRVRVEVDATIIGERLHQQVETEVRIGRMACDMCSRISGGYFESILQIRATNRRLNDEEKKECMAIVNSILKRMRKKGDRMAFISNSIDDREGIDLYMGSANASRDICKEVVSELGGTFSESPNLFTRKDGKDVYRITFALRLPEFMPGDIIEFGENVIEVRKFGKNVTGTNLISGSKYLSKPDEIQDAKLVGRREDAVRTVVVATEDDELMVLDPENYETVTIKKPLLFSAEAGDEVPAIKTSNGIVVLTEDSPDTD</sequence>
<dbReference type="EMBL" id="CP058215">
    <property type="protein sequence ID" value="QLC50238.1"/>
    <property type="molecule type" value="Genomic_DNA"/>
</dbReference>
<dbReference type="OrthoDB" id="15051at2157"/>
<dbReference type="GO" id="GO:0005737">
    <property type="term" value="C:cytoplasm"/>
    <property type="evidence" value="ECO:0007669"/>
    <property type="project" value="TreeGrafter"/>
</dbReference>
<reference evidence="2 3" key="1">
    <citation type="submission" date="2020-06" db="EMBL/GenBank/DDBJ databases">
        <title>Methanolobus halotolerans sp. nov., isolated from a saline lake Tus in Siberia.</title>
        <authorList>
            <person name="Shen Y."/>
            <person name="Chen S.-C."/>
            <person name="Lai M.-C."/>
            <person name="Huang H.-H."/>
            <person name="Chiu H.-H."/>
            <person name="Tang S.-L."/>
            <person name="Rogozin D.Y."/>
            <person name="Degermendzhy A.G."/>
        </authorList>
    </citation>
    <scope>NUCLEOTIDE SEQUENCE [LARGE SCALE GENOMIC DNA]</scope>
    <source>
        <strain evidence="2 3">DSM 21339</strain>
    </source>
</reference>